<dbReference type="InterPro" id="IPR011711">
    <property type="entry name" value="GntR_C"/>
</dbReference>
<dbReference type="InterPro" id="IPR000524">
    <property type="entry name" value="Tscrpt_reg_HTH_GntR"/>
</dbReference>
<dbReference type="Pfam" id="PF07729">
    <property type="entry name" value="FCD"/>
    <property type="match status" value="1"/>
</dbReference>
<gene>
    <name evidence="5" type="ORF">ACFYTF_22275</name>
</gene>
<dbReference type="SMART" id="SM00345">
    <property type="entry name" value="HTH_GNTR"/>
    <property type="match status" value="1"/>
</dbReference>
<keyword evidence="6" id="KW-1185">Reference proteome</keyword>
<evidence type="ECO:0000259" key="4">
    <source>
        <dbReference type="PROSITE" id="PS50949"/>
    </source>
</evidence>
<name>A0ABW6PT72_9NOCA</name>
<keyword evidence="3" id="KW-0804">Transcription</keyword>
<reference evidence="5 6" key="1">
    <citation type="submission" date="2024-10" db="EMBL/GenBank/DDBJ databases">
        <title>The Natural Products Discovery Center: Release of the First 8490 Sequenced Strains for Exploring Actinobacteria Biosynthetic Diversity.</title>
        <authorList>
            <person name="Kalkreuter E."/>
            <person name="Kautsar S.A."/>
            <person name="Yang D."/>
            <person name="Bader C.D."/>
            <person name="Teijaro C.N."/>
            <person name="Fluegel L."/>
            <person name="Davis C.M."/>
            <person name="Simpson J.R."/>
            <person name="Lauterbach L."/>
            <person name="Steele A.D."/>
            <person name="Gui C."/>
            <person name="Meng S."/>
            <person name="Li G."/>
            <person name="Viehrig K."/>
            <person name="Ye F."/>
            <person name="Su P."/>
            <person name="Kiefer A.F."/>
            <person name="Nichols A."/>
            <person name="Cepeda A.J."/>
            <person name="Yan W."/>
            <person name="Fan B."/>
            <person name="Jiang Y."/>
            <person name="Adhikari A."/>
            <person name="Zheng C.-J."/>
            <person name="Schuster L."/>
            <person name="Cowan T.M."/>
            <person name="Smanski M.J."/>
            <person name="Chevrette M.G."/>
            <person name="De Carvalho L.P.S."/>
            <person name="Shen B."/>
        </authorList>
    </citation>
    <scope>NUCLEOTIDE SEQUENCE [LARGE SCALE GENOMIC DNA]</scope>
    <source>
        <strain evidence="5 6">NPDC004045</strain>
    </source>
</reference>
<evidence type="ECO:0000256" key="2">
    <source>
        <dbReference type="ARBA" id="ARBA00023125"/>
    </source>
</evidence>
<dbReference type="RefSeq" id="WP_043658731.1">
    <property type="nucleotide sequence ID" value="NZ_JBIAMX010000015.1"/>
</dbReference>
<evidence type="ECO:0000313" key="6">
    <source>
        <dbReference type="Proteomes" id="UP001601444"/>
    </source>
</evidence>
<evidence type="ECO:0000313" key="5">
    <source>
        <dbReference type="EMBL" id="MFF0545564.1"/>
    </source>
</evidence>
<dbReference type="Gene3D" id="1.10.10.10">
    <property type="entry name" value="Winged helix-like DNA-binding domain superfamily/Winged helix DNA-binding domain"/>
    <property type="match status" value="1"/>
</dbReference>
<dbReference type="SUPFAM" id="SSF46785">
    <property type="entry name" value="Winged helix' DNA-binding domain"/>
    <property type="match status" value="1"/>
</dbReference>
<dbReference type="Gene3D" id="1.20.120.530">
    <property type="entry name" value="GntR ligand-binding domain-like"/>
    <property type="match status" value="1"/>
</dbReference>
<evidence type="ECO:0000256" key="1">
    <source>
        <dbReference type="ARBA" id="ARBA00023015"/>
    </source>
</evidence>
<dbReference type="Pfam" id="PF00392">
    <property type="entry name" value="GntR"/>
    <property type="match status" value="1"/>
</dbReference>
<proteinExistence type="predicted"/>
<organism evidence="5 6">
    <name type="scientific">Nocardia thailandica</name>
    <dbReference type="NCBI Taxonomy" id="257275"/>
    <lineage>
        <taxon>Bacteria</taxon>
        <taxon>Bacillati</taxon>
        <taxon>Actinomycetota</taxon>
        <taxon>Actinomycetes</taxon>
        <taxon>Mycobacteriales</taxon>
        <taxon>Nocardiaceae</taxon>
        <taxon>Nocardia</taxon>
    </lineage>
</organism>
<comment type="caution">
    <text evidence="5">The sequence shown here is derived from an EMBL/GenBank/DDBJ whole genome shotgun (WGS) entry which is preliminary data.</text>
</comment>
<dbReference type="EMBL" id="JBIAMX010000015">
    <property type="protein sequence ID" value="MFF0545564.1"/>
    <property type="molecule type" value="Genomic_DNA"/>
</dbReference>
<sequence length="226" mass="24584">MARGRRVPLTERVYDALRHDLAAGLLDDTPLRTERLAARYGVSRTPVREALARLEADGVVRRRDGVLVLFRPDPAELADLYELRTVLESRGFQRIVLGRRLTGHDLTAVGGELRRWLAYRDEPPATAAAAVAADEQFHTALLRAAGNAALVDALAAVHLRLRPIRAAALTRERVAAMIGEHIAIAELVVAGESERAHTALATHIRAAHDLVGAPRGEPERPAPEGN</sequence>
<feature type="domain" description="HTH gntR-type" evidence="4">
    <location>
        <begin position="7"/>
        <end position="73"/>
    </location>
</feature>
<dbReference type="InterPro" id="IPR036388">
    <property type="entry name" value="WH-like_DNA-bd_sf"/>
</dbReference>
<accession>A0ABW6PT72</accession>
<dbReference type="InterPro" id="IPR008920">
    <property type="entry name" value="TF_FadR/GntR_C"/>
</dbReference>
<keyword evidence="2" id="KW-0238">DNA-binding</keyword>
<dbReference type="PROSITE" id="PS50949">
    <property type="entry name" value="HTH_GNTR"/>
    <property type="match status" value="1"/>
</dbReference>
<dbReference type="Proteomes" id="UP001601444">
    <property type="component" value="Unassembled WGS sequence"/>
</dbReference>
<dbReference type="PRINTS" id="PR00035">
    <property type="entry name" value="HTHGNTR"/>
</dbReference>
<dbReference type="SMART" id="SM00895">
    <property type="entry name" value="FCD"/>
    <property type="match status" value="1"/>
</dbReference>
<dbReference type="CDD" id="cd07377">
    <property type="entry name" value="WHTH_GntR"/>
    <property type="match status" value="1"/>
</dbReference>
<dbReference type="InterPro" id="IPR036390">
    <property type="entry name" value="WH_DNA-bd_sf"/>
</dbReference>
<dbReference type="PANTHER" id="PTHR43537:SF49">
    <property type="entry name" value="TRANSCRIPTIONAL REGULATORY PROTEIN"/>
    <property type="match status" value="1"/>
</dbReference>
<dbReference type="PANTHER" id="PTHR43537">
    <property type="entry name" value="TRANSCRIPTIONAL REGULATOR, GNTR FAMILY"/>
    <property type="match status" value="1"/>
</dbReference>
<keyword evidence="1" id="KW-0805">Transcription regulation</keyword>
<evidence type="ECO:0000256" key="3">
    <source>
        <dbReference type="ARBA" id="ARBA00023163"/>
    </source>
</evidence>
<dbReference type="SUPFAM" id="SSF48008">
    <property type="entry name" value="GntR ligand-binding domain-like"/>
    <property type="match status" value="1"/>
</dbReference>
<protein>
    <submittedName>
        <fullName evidence="5">GntR family transcriptional regulator</fullName>
    </submittedName>
</protein>